<proteinExistence type="inferred from homology"/>
<evidence type="ECO:0000259" key="3">
    <source>
        <dbReference type="Pfam" id="PF19305"/>
    </source>
</evidence>
<dbReference type="InterPro" id="IPR005656">
    <property type="entry name" value="MmgE_PrpD"/>
</dbReference>
<dbReference type="AlphaFoldDB" id="A0A1Y5TU08"/>
<dbReference type="InterPro" id="IPR036148">
    <property type="entry name" value="MmgE/PrpD_sf"/>
</dbReference>
<dbReference type="InterPro" id="IPR042188">
    <property type="entry name" value="MmgE/PrpD_sf_2"/>
</dbReference>
<dbReference type="InParanoid" id="A0A1Y5TU08"/>
<evidence type="ECO:0000259" key="2">
    <source>
        <dbReference type="Pfam" id="PF03972"/>
    </source>
</evidence>
<dbReference type="OrthoDB" id="9795089at2"/>
<evidence type="ECO:0000313" key="5">
    <source>
        <dbReference type="Proteomes" id="UP000193200"/>
    </source>
</evidence>
<evidence type="ECO:0000313" key="4">
    <source>
        <dbReference type="EMBL" id="SLN72674.1"/>
    </source>
</evidence>
<dbReference type="RefSeq" id="WP_085884836.1">
    <property type="nucleotide sequence ID" value="NZ_FWFR01000003.1"/>
</dbReference>
<dbReference type="Gene3D" id="3.30.1330.120">
    <property type="entry name" value="2-methylcitrate dehydratase PrpD"/>
    <property type="match status" value="1"/>
</dbReference>
<comment type="similarity">
    <text evidence="1">Belongs to the PrpD family.</text>
</comment>
<reference evidence="4 5" key="1">
    <citation type="submission" date="2017-03" db="EMBL/GenBank/DDBJ databases">
        <authorList>
            <person name="Afonso C.L."/>
            <person name="Miller P.J."/>
            <person name="Scott M.A."/>
            <person name="Spackman E."/>
            <person name="Goraichik I."/>
            <person name="Dimitrov K.M."/>
            <person name="Suarez D.L."/>
            <person name="Swayne D.E."/>
        </authorList>
    </citation>
    <scope>NUCLEOTIDE SEQUENCE [LARGE SCALE GENOMIC DNA]</scope>
    <source>
        <strain evidence="4 5">CECT 7691</strain>
    </source>
</reference>
<dbReference type="InterPro" id="IPR045337">
    <property type="entry name" value="MmgE_PrpD_C"/>
</dbReference>
<organism evidence="4 5">
    <name type="scientific">Oceanibacterium hippocampi</name>
    <dbReference type="NCBI Taxonomy" id="745714"/>
    <lineage>
        <taxon>Bacteria</taxon>
        <taxon>Pseudomonadati</taxon>
        <taxon>Pseudomonadota</taxon>
        <taxon>Alphaproteobacteria</taxon>
        <taxon>Sneathiellales</taxon>
        <taxon>Sneathiellaceae</taxon>
        <taxon>Oceanibacterium</taxon>
    </lineage>
</organism>
<sequence>MTRRRLEPTETYAHLLAEHMASTTLSDIPPNAVAAAKRIALDSIGVAWAATDSPGSAELRDFAVREGGAADATLFAFGDRVPAAMAALVNGTLAGALDYDCLHEPSVMHCDIAILPAVLAVAERQKSSGKAFLEALVLGNDLACRMGLTTSENGGWFYSSLYGCLAAAAASAKLLGLDAPGIRNAMGIALGSAGGSRQSNIERSYTKRMQTAFAAQTGVQAALLAATGIIGPAAILEGNAGIWELYEAGDPTPMLDGLGSRYLNPEISLKKFPSCACNHAAAEAALRIVHGEGLGAGDIARARVTITPYMQQITGGPFRPGDTPQVNAQFNIFYSVASVLLRGHLGVEDIMPPAMFDPAIGPMIERIEVVVDERLSTLLAPATVEIETVDGRHFSEQVTGMPGTPEAPLSDSEIDAKFRSCTGRGVDPLEPARAGVLAARMLAVEEVADMAHFFEDIARDDAARQAA</sequence>
<evidence type="ECO:0000256" key="1">
    <source>
        <dbReference type="ARBA" id="ARBA00006174"/>
    </source>
</evidence>
<dbReference type="GO" id="GO:0016829">
    <property type="term" value="F:lyase activity"/>
    <property type="evidence" value="ECO:0007669"/>
    <property type="project" value="InterPro"/>
</dbReference>
<feature type="domain" description="MmgE/PrpD N-terminal" evidence="2">
    <location>
        <begin position="16"/>
        <end position="249"/>
    </location>
</feature>
<dbReference type="Proteomes" id="UP000193200">
    <property type="component" value="Unassembled WGS sequence"/>
</dbReference>
<dbReference type="InterPro" id="IPR042183">
    <property type="entry name" value="MmgE/PrpD_sf_1"/>
</dbReference>
<accession>A0A1Y5TU08</accession>
<dbReference type="PANTHER" id="PTHR16943:SF8">
    <property type="entry name" value="2-METHYLCITRATE DEHYDRATASE"/>
    <property type="match status" value="1"/>
</dbReference>
<dbReference type="InterPro" id="IPR045336">
    <property type="entry name" value="MmgE_PrpD_N"/>
</dbReference>
<name>A0A1Y5TU08_9PROT</name>
<dbReference type="SUPFAM" id="SSF103378">
    <property type="entry name" value="2-methylcitrate dehydratase PrpD"/>
    <property type="match status" value="1"/>
</dbReference>
<dbReference type="Gene3D" id="1.10.4100.10">
    <property type="entry name" value="2-methylcitrate dehydratase PrpD"/>
    <property type="match status" value="1"/>
</dbReference>
<keyword evidence="5" id="KW-1185">Reference proteome</keyword>
<dbReference type="Pfam" id="PF03972">
    <property type="entry name" value="MmgE_PrpD_N"/>
    <property type="match status" value="1"/>
</dbReference>
<dbReference type="Pfam" id="PF19305">
    <property type="entry name" value="MmgE_PrpD_C"/>
    <property type="match status" value="1"/>
</dbReference>
<dbReference type="PANTHER" id="PTHR16943">
    <property type="entry name" value="2-METHYLCITRATE DEHYDRATASE-RELATED"/>
    <property type="match status" value="1"/>
</dbReference>
<feature type="domain" description="MmgE/PrpD C-terminal" evidence="3">
    <location>
        <begin position="272"/>
        <end position="427"/>
    </location>
</feature>
<dbReference type="EMBL" id="FWFR01000003">
    <property type="protein sequence ID" value="SLN72674.1"/>
    <property type="molecule type" value="Genomic_DNA"/>
</dbReference>
<gene>
    <name evidence="4" type="ORF">OCH7691_03498</name>
</gene>
<protein>
    <submittedName>
        <fullName evidence="4">MmgE/PrpD family protein</fullName>
    </submittedName>
</protein>